<keyword evidence="5" id="KW-1185">Reference proteome</keyword>
<dbReference type="EMBL" id="LT598484">
    <property type="protein sequence ID" value="SCV00800.1"/>
    <property type="molecule type" value="Genomic_DNA"/>
</dbReference>
<keyword evidence="2" id="KW-0808">Transferase</keyword>
<dbReference type="InterPro" id="IPR050559">
    <property type="entry name" value="P-Pant_transferase_sf"/>
</dbReference>
<dbReference type="Pfam" id="PF01648">
    <property type="entry name" value="ACPS"/>
    <property type="match status" value="1"/>
</dbReference>
<dbReference type="GO" id="GO:0008897">
    <property type="term" value="F:holo-[acyl-carrier-protein] synthase activity"/>
    <property type="evidence" value="ECO:0007669"/>
    <property type="project" value="UniProtKB-EC"/>
</dbReference>
<sequence>MRCLSTNDTSALSIQNSKFWVGLESMLPLKSLREPLILVCDSRDRFLDDDYEFEALLRLFSLEIQHKILSRKNQSLRNTALCNQILQLTGISTVTGLDFRSLKLEYTPYGKPVCPAMTGLAFNMSNSDGLTAMYLDAAPNVGIDLASTRECLNFGDGYLETFKSIFSARELDSLEQTPAGSLRDRKFTHYWSLKEAYTKLTGTGLNCDLSAIDIGTLEPWQPTDVVQTMLRDINGERIIFQSQWLKTDVVVSVCKRTDSQSQTPEKIPACVTELRIAELAAYLHSTK</sequence>
<dbReference type="EC" id="2.7.8.7" evidence="1"/>
<dbReference type="InterPro" id="IPR008278">
    <property type="entry name" value="4-PPantetheinyl_Trfase_dom"/>
</dbReference>
<organism evidence="4 5">
    <name type="scientific">Lachancea meyersii CBS 8951</name>
    <dbReference type="NCBI Taxonomy" id="1266667"/>
    <lineage>
        <taxon>Eukaryota</taxon>
        <taxon>Fungi</taxon>
        <taxon>Dikarya</taxon>
        <taxon>Ascomycota</taxon>
        <taxon>Saccharomycotina</taxon>
        <taxon>Saccharomycetes</taxon>
        <taxon>Saccharomycetales</taxon>
        <taxon>Saccharomycetaceae</taxon>
        <taxon>Lachancea</taxon>
    </lineage>
</organism>
<accession>A0A1G4K9H7</accession>
<dbReference type="GO" id="GO:0005829">
    <property type="term" value="C:cytosol"/>
    <property type="evidence" value="ECO:0007669"/>
    <property type="project" value="TreeGrafter"/>
</dbReference>
<name>A0A1G4K9H7_9SACH</name>
<dbReference type="AlphaFoldDB" id="A0A1G4K9H7"/>
<feature type="domain" description="4'-phosphopantetheinyl transferase" evidence="3">
    <location>
        <begin position="141"/>
        <end position="220"/>
    </location>
</feature>
<dbReference type="PANTHER" id="PTHR12215:SF10">
    <property type="entry name" value="L-AMINOADIPATE-SEMIALDEHYDE DEHYDROGENASE-PHOSPHOPANTETHEINYL TRANSFERASE"/>
    <property type="match status" value="1"/>
</dbReference>
<dbReference type="OrthoDB" id="26719at2759"/>
<evidence type="ECO:0000259" key="3">
    <source>
        <dbReference type="Pfam" id="PF01648"/>
    </source>
</evidence>
<dbReference type="GO" id="GO:0019878">
    <property type="term" value="P:lysine biosynthetic process via aminoadipic acid"/>
    <property type="evidence" value="ECO:0007669"/>
    <property type="project" value="TreeGrafter"/>
</dbReference>
<evidence type="ECO:0000256" key="2">
    <source>
        <dbReference type="ARBA" id="ARBA00022679"/>
    </source>
</evidence>
<dbReference type="GO" id="GO:0000287">
    <property type="term" value="F:magnesium ion binding"/>
    <property type="evidence" value="ECO:0007669"/>
    <property type="project" value="InterPro"/>
</dbReference>
<dbReference type="InterPro" id="IPR037143">
    <property type="entry name" value="4-PPantetheinyl_Trfase_dom_sf"/>
</dbReference>
<dbReference type="Gene3D" id="3.90.470.20">
    <property type="entry name" value="4'-phosphopantetheinyl transferase domain"/>
    <property type="match status" value="2"/>
</dbReference>
<reference evidence="5" key="1">
    <citation type="submission" date="2016-03" db="EMBL/GenBank/DDBJ databases">
        <authorList>
            <person name="Devillers Hugo."/>
        </authorList>
    </citation>
    <scope>NUCLEOTIDE SEQUENCE [LARGE SCALE GENOMIC DNA]</scope>
</reference>
<gene>
    <name evidence="4" type="ORF">LAME_0G12068G</name>
</gene>
<proteinExistence type="predicted"/>
<evidence type="ECO:0000313" key="4">
    <source>
        <dbReference type="EMBL" id="SCV00800.1"/>
    </source>
</evidence>
<dbReference type="PANTHER" id="PTHR12215">
    <property type="entry name" value="PHOSPHOPANTETHEINE TRANSFERASE"/>
    <property type="match status" value="1"/>
</dbReference>
<protein>
    <recommendedName>
        <fullName evidence="1">holo-[acyl-carrier-protein] synthase</fullName>
        <ecNumber evidence="1">2.7.8.7</ecNumber>
    </recommendedName>
</protein>
<dbReference type="Proteomes" id="UP000191144">
    <property type="component" value="Chromosome G"/>
</dbReference>
<evidence type="ECO:0000313" key="5">
    <source>
        <dbReference type="Proteomes" id="UP000191144"/>
    </source>
</evidence>
<evidence type="ECO:0000256" key="1">
    <source>
        <dbReference type="ARBA" id="ARBA00013172"/>
    </source>
</evidence>
<dbReference type="SUPFAM" id="SSF56214">
    <property type="entry name" value="4'-phosphopantetheinyl transferase"/>
    <property type="match status" value="2"/>
</dbReference>